<feature type="compositionally biased region" description="Low complexity" evidence="1">
    <location>
        <begin position="322"/>
        <end position="332"/>
    </location>
</feature>
<feature type="domain" description="DUF6824" evidence="2">
    <location>
        <begin position="12"/>
        <end position="97"/>
    </location>
</feature>
<organism evidence="3">
    <name type="scientific">Pseudo-nitzschia australis</name>
    <dbReference type="NCBI Taxonomy" id="44445"/>
    <lineage>
        <taxon>Eukaryota</taxon>
        <taxon>Sar</taxon>
        <taxon>Stramenopiles</taxon>
        <taxon>Ochrophyta</taxon>
        <taxon>Bacillariophyta</taxon>
        <taxon>Bacillariophyceae</taxon>
        <taxon>Bacillariophycidae</taxon>
        <taxon>Bacillariales</taxon>
        <taxon>Bacillariaceae</taxon>
        <taxon>Pseudo-nitzschia</taxon>
    </lineage>
</organism>
<dbReference type="AlphaFoldDB" id="A0A7S4EPD9"/>
<feature type="region of interest" description="Disordered" evidence="1">
    <location>
        <begin position="243"/>
        <end position="265"/>
    </location>
</feature>
<dbReference type="EMBL" id="HBIX01029077">
    <property type="protein sequence ID" value="CAE0726814.1"/>
    <property type="molecule type" value="Transcribed_RNA"/>
</dbReference>
<feature type="compositionally biased region" description="Polar residues" evidence="1">
    <location>
        <begin position="166"/>
        <end position="184"/>
    </location>
</feature>
<dbReference type="InterPro" id="IPR049227">
    <property type="entry name" value="DUF6824"/>
</dbReference>
<accession>A0A7S4EPD9</accession>
<evidence type="ECO:0000259" key="2">
    <source>
        <dbReference type="Pfam" id="PF20710"/>
    </source>
</evidence>
<name>A0A7S4EPD9_9STRA</name>
<evidence type="ECO:0000256" key="1">
    <source>
        <dbReference type="SAM" id="MobiDB-lite"/>
    </source>
</evidence>
<proteinExistence type="predicted"/>
<sequence>MAKPVRDPHRHDVLSGRGNFVNYHEGNEYFRRLVREHKLDYVACPKQTKGKFSKLIVEAIRARDPPGRFLKQEKDTKLWYDIGEKKALDKTRQALREGAPEIVSNGSTQDDGDTALKQPPIEQQPTIEQRPAIEQHPTIEQQQQQQQIQQLSNSEHNMLQQSIISIGNDSFSPGSGMMSQHTFASSSSSSSNNRLSGTNNHMSGISMLTASLYDSLGVNDALSSSNNDGLGNRSGLMNLSEIITSPPVHDPNPNMEQHLLQQQQQSLQEEQWQRLRLLQHHQQRQRQSQQQQFTSQQQQEIIRNATAVIGADFRSNHHHHQQQNNHMHMQHQPTQIHMDQLKINRQNDKRKLQEQFEMLQNQQRMNEYNHNQHQQMQQQQQQYQSRSGMRESLTNKLKDIYAGTDANLEPLPMVALTPNNITSEAAAYVPDSSSSGGNIGEYLSSKRRESRGPGIVRENSLKMEAIFENGCDNHDSGGISGGTNSHRKKYNTSAMSGMSVSNMSLGFEEESNLSAHFDQSMKLTNARASERSDSLVPLGMSLEPLQCEKSSSSMSTDSSLVLGHVFDDK</sequence>
<feature type="region of interest" description="Disordered" evidence="1">
    <location>
        <begin position="316"/>
        <end position="335"/>
    </location>
</feature>
<dbReference type="Pfam" id="PF20710">
    <property type="entry name" value="DUF6824"/>
    <property type="match status" value="1"/>
</dbReference>
<evidence type="ECO:0000313" key="3">
    <source>
        <dbReference type="EMBL" id="CAE0726814.1"/>
    </source>
</evidence>
<feature type="compositionally biased region" description="Low complexity" evidence="1">
    <location>
        <begin position="256"/>
        <end position="265"/>
    </location>
</feature>
<protein>
    <recommendedName>
        <fullName evidence="2">DUF6824 domain-containing protein</fullName>
    </recommendedName>
</protein>
<feature type="region of interest" description="Disordered" evidence="1">
    <location>
        <begin position="136"/>
        <end position="155"/>
    </location>
</feature>
<reference evidence="3" key="1">
    <citation type="submission" date="2021-01" db="EMBL/GenBank/DDBJ databases">
        <authorList>
            <person name="Corre E."/>
            <person name="Pelletier E."/>
            <person name="Niang G."/>
            <person name="Scheremetjew M."/>
            <person name="Finn R."/>
            <person name="Kale V."/>
            <person name="Holt S."/>
            <person name="Cochrane G."/>
            <person name="Meng A."/>
            <person name="Brown T."/>
            <person name="Cohen L."/>
        </authorList>
    </citation>
    <scope>NUCLEOTIDE SEQUENCE</scope>
    <source>
        <strain evidence="3">10249 10 AB</strain>
    </source>
</reference>
<feature type="compositionally biased region" description="Low complexity" evidence="1">
    <location>
        <begin position="141"/>
        <end position="150"/>
    </location>
</feature>
<feature type="region of interest" description="Disordered" evidence="1">
    <location>
        <begin position="166"/>
        <end position="198"/>
    </location>
</feature>
<gene>
    <name evidence="3" type="ORF">PAUS00366_LOCUS19574</name>
</gene>
<feature type="region of interest" description="Disordered" evidence="1">
    <location>
        <begin position="96"/>
        <end position="118"/>
    </location>
</feature>